<comment type="caution">
    <text evidence="1">The sequence shown here is derived from an EMBL/GenBank/DDBJ whole genome shotgun (WGS) entry which is preliminary data.</text>
</comment>
<reference evidence="1 2" key="1">
    <citation type="journal article" date="2016" name="Nat. Commun.">
        <title>Thousands of microbial genomes shed light on interconnected biogeochemical processes in an aquifer system.</title>
        <authorList>
            <person name="Anantharaman K."/>
            <person name="Brown C.T."/>
            <person name="Hug L.A."/>
            <person name="Sharon I."/>
            <person name="Castelle C.J."/>
            <person name="Probst A.J."/>
            <person name="Thomas B.C."/>
            <person name="Singh A."/>
            <person name="Wilkins M.J."/>
            <person name="Karaoz U."/>
            <person name="Brodie E.L."/>
            <person name="Williams K.H."/>
            <person name="Hubbard S.S."/>
            <person name="Banfield J.F."/>
        </authorList>
    </citation>
    <scope>NUCLEOTIDE SEQUENCE [LARGE SCALE GENOMIC DNA]</scope>
</reference>
<dbReference type="Proteomes" id="UP000176424">
    <property type="component" value="Unassembled WGS sequence"/>
</dbReference>
<dbReference type="AlphaFoldDB" id="A0A1F4ZV85"/>
<dbReference type="EMBL" id="MEXR01000016">
    <property type="protein sequence ID" value="OGD10008.1"/>
    <property type="molecule type" value="Genomic_DNA"/>
</dbReference>
<sequence>MNPKQRTILEDQLFSAACVGFKRMPTVDFRADVALHVRDGVLYVILKNETAVGFAVMKDFPEVNGTYISGVVKGEGTPSGIVERIVAQHAKKFGVVAVRTQNDRVVEIMKNVCCEVVPVDREAGVGEMEVLRHMGLVSDKVRENMIVMGHYGDAPMIGVGERRRSNNELVRKATDRLNYQQGDALLLVGYVR</sequence>
<organism evidence="1 2">
    <name type="scientific">Candidatus Amesbacteria bacterium RIFOXYB1_FULL_44_23</name>
    <dbReference type="NCBI Taxonomy" id="1797263"/>
    <lineage>
        <taxon>Bacteria</taxon>
        <taxon>Candidatus Amesiibacteriota</taxon>
    </lineage>
</organism>
<proteinExistence type="predicted"/>
<protein>
    <recommendedName>
        <fullName evidence="3">N-acetyltransferase domain-containing protein</fullName>
    </recommendedName>
</protein>
<evidence type="ECO:0000313" key="1">
    <source>
        <dbReference type="EMBL" id="OGD10008.1"/>
    </source>
</evidence>
<dbReference type="STRING" id="1797263.A2397_01030"/>
<name>A0A1F4ZV85_9BACT</name>
<accession>A0A1F4ZV85</accession>
<evidence type="ECO:0000313" key="2">
    <source>
        <dbReference type="Proteomes" id="UP000176424"/>
    </source>
</evidence>
<gene>
    <name evidence="1" type="ORF">A2397_01030</name>
</gene>
<evidence type="ECO:0008006" key="3">
    <source>
        <dbReference type="Google" id="ProtNLM"/>
    </source>
</evidence>